<dbReference type="AlphaFoldDB" id="A0A4C1ZN44"/>
<evidence type="ECO:0000313" key="2">
    <source>
        <dbReference type="Proteomes" id="UP000299102"/>
    </source>
</evidence>
<name>A0A4C1ZN44_EUMVA</name>
<comment type="caution">
    <text evidence="1">The sequence shown here is derived from an EMBL/GenBank/DDBJ whole genome shotgun (WGS) entry which is preliminary data.</text>
</comment>
<dbReference type="EMBL" id="BGZK01001922">
    <property type="protein sequence ID" value="GBP88319.1"/>
    <property type="molecule type" value="Genomic_DNA"/>
</dbReference>
<sequence length="94" mass="10601">MRAVTLGYVTLVRVKSARIDYVTGRDIANASLLISHGEHYVREYDVAVEFSIVINKPASQHVVSNSTRSMVKAYRYRSPIAVGERTKVGFRRES</sequence>
<reference evidence="1 2" key="1">
    <citation type="journal article" date="2019" name="Commun. Biol.">
        <title>The bagworm genome reveals a unique fibroin gene that provides high tensile strength.</title>
        <authorList>
            <person name="Kono N."/>
            <person name="Nakamura H."/>
            <person name="Ohtoshi R."/>
            <person name="Tomita M."/>
            <person name="Numata K."/>
            <person name="Arakawa K."/>
        </authorList>
    </citation>
    <scope>NUCLEOTIDE SEQUENCE [LARGE SCALE GENOMIC DNA]</scope>
</reference>
<keyword evidence="2" id="KW-1185">Reference proteome</keyword>
<evidence type="ECO:0000313" key="1">
    <source>
        <dbReference type="EMBL" id="GBP88319.1"/>
    </source>
</evidence>
<dbReference type="Proteomes" id="UP000299102">
    <property type="component" value="Unassembled WGS sequence"/>
</dbReference>
<organism evidence="1 2">
    <name type="scientific">Eumeta variegata</name>
    <name type="common">Bagworm moth</name>
    <name type="synonym">Eumeta japonica</name>
    <dbReference type="NCBI Taxonomy" id="151549"/>
    <lineage>
        <taxon>Eukaryota</taxon>
        <taxon>Metazoa</taxon>
        <taxon>Ecdysozoa</taxon>
        <taxon>Arthropoda</taxon>
        <taxon>Hexapoda</taxon>
        <taxon>Insecta</taxon>
        <taxon>Pterygota</taxon>
        <taxon>Neoptera</taxon>
        <taxon>Endopterygota</taxon>
        <taxon>Lepidoptera</taxon>
        <taxon>Glossata</taxon>
        <taxon>Ditrysia</taxon>
        <taxon>Tineoidea</taxon>
        <taxon>Psychidae</taxon>
        <taxon>Oiketicinae</taxon>
        <taxon>Eumeta</taxon>
    </lineage>
</organism>
<protein>
    <submittedName>
        <fullName evidence="1">Uncharacterized protein</fullName>
    </submittedName>
</protein>
<accession>A0A4C1ZN44</accession>
<proteinExistence type="predicted"/>
<gene>
    <name evidence="1" type="ORF">EVAR_63600_1</name>
</gene>